<dbReference type="GO" id="GO:0009247">
    <property type="term" value="P:glycolipid biosynthetic process"/>
    <property type="evidence" value="ECO:0007669"/>
    <property type="project" value="TreeGrafter"/>
</dbReference>
<evidence type="ECO:0000313" key="8">
    <source>
        <dbReference type="Proteomes" id="UP000004491"/>
    </source>
</evidence>
<dbReference type="EMBL" id="AFOC01000067">
    <property type="protein sequence ID" value="EGV50705.1"/>
    <property type="molecule type" value="Genomic_DNA"/>
</dbReference>
<dbReference type="PATRIC" id="fig|1048808.3.peg.2303"/>
<dbReference type="InterPro" id="IPR036412">
    <property type="entry name" value="HAD-like_sf"/>
</dbReference>
<dbReference type="Gene3D" id="3.40.50.1000">
    <property type="entry name" value="HAD superfamily/HAD-like"/>
    <property type="match status" value="1"/>
</dbReference>
<dbReference type="Proteomes" id="UP000004491">
    <property type="component" value="Unassembled WGS sequence"/>
</dbReference>
<dbReference type="InterPro" id="IPR039653">
    <property type="entry name" value="Prenyltransferase"/>
</dbReference>
<sequence>MTRLSTTPKTLASVNNLAPSTIAGHLMNTTPNKQSYPLPLFVDLDGTLTRSDILFESFFELVKSNPLYVFLVLYWAINGKAYLKQKIADKVDIDASILPYQSNLVEYLHHEYTTGRKIYLATASNKKYAQIIAQHFGIFTDIIASSTNINMSGKRKLAAIKEVVGDGEFEYAANSMVDMPIWEHSQTCILVNPSRKTERLAKHRFIVTHIFKDQPANIGRYFSAIRIHQWMKNILLFLPLLTAHKINEAGLIVDTLFGAIAFSFCASSVYILNDLLDLSADRNHSRKRKRPFASGDIQLLHGVLMIPVLLLLSLLIAAFLSEEFLVVLIFYFLVTLAYSFALKRIVLIDVLVLAGLYVIRVIAGSAVSGISLSFWLLAFSMFIFLSLALAKRSAELVSLRRDEKNNTVGRGYIVQDLDYLHSMGTASGYMSVLVMALYINSPNVMALYPNPEIIWLICPTLLYWISRVWLKTGRGEMPDDPLVFAFKDRQSQILSVIVAIITISATNIS</sequence>
<proteinExistence type="predicted"/>
<dbReference type="InterPro" id="IPR000537">
    <property type="entry name" value="UbiA_prenyltransferase"/>
</dbReference>
<keyword evidence="8" id="KW-1185">Reference proteome</keyword>
<evidence type="ECO:0000313" key="7">
    <source>
        <dbReference type="EMBL" id="EGV50705.1"/>
    </source>
</evidence>
<dbReference type="InterPro" id="IPR044878">
    <property type="entry name" value="UbiA_sf"/>
</dbReference>
<dbReference type="InterPro" id="IPR023214">
    <property type="entry name" value="HAD_sf"/>
</dbReference>
<evidence type="ECO:0000256" key="2">
    <source>
        <dbReference type="ARBA" id="ARBA00022475"/>
    </source>
</evidence>
<keyword evidence="4 6" id="KW-1133">Transmembrane helix</keyword>
<dbReference type="GO" id="GO:0005886">
    <property type="term" value="C:plasma membrane"/>
    <property type="evidence" value="ECO:0007669"/>
    <property type="project" value="TreeGrafter"/>
</dbReference>
<dbReference type="NCBIfam" id="NF006088">
    <property type="entry name" value="PRK08238.1"/>
    <property type="match status" value="1"/>
</dbReference>
<feature type="transmembrane region" description="Helical" evidence="6">
    <location>
        <begin position="491"/>
        <end position="508"/>
    </location>
</feature>
<feature type="transmembrane region" description="Helical" evidence="6">
    <location>
        <begin position="372"/>
        <end position="390"/>
    </location>
</feature>
<comment type="caution">
    <text evidence="7">The sequence shown here is derived from an EMBL/GenBank/DDBJ whole genome shotgun (WGS) entry which is preliminary data.</text>
</comment>
<evidence type="ECO:0000256" key="1">
    <source>
        <dbReference type="ARBA" id="ARBA00004141"/>
    </source>
</evidence>
<feature type="transmembrane region" description="Helical" evidence="6">
    <location>
        <begin position="324"/>
        <end position="341"/>
    </location>
</feature>
<feature type="transmembrane region" description="Helical" evidence="6">
    <location>
        <begin position="346"/>
        <end position="366"/>
    </location>
</feature>
<name>G2DF92_9GAMM</name>
<keyword evidence="3 6" id="KW-0812">Transmembrane</keyword>
<feature type="transmembrane region" description="Helical" evidence="6">
    <location>
        <begin position="453"/>
        <end position="470"/>
    </location>
</feature>
<feature type="transmembrane region" description="Helical" evidence="6">
    <location>
        <begin position="297"/>
        <end position="318"/>
    </location>
</feature>
<dbReference type="GO" id="GO:0016765">
    <property type="term" value="F:transferase activity, transferring alkyl or aryl (other than methyl) groups"/>
    <property type="evidence" value="ECO:0007669"/>
    <property type="project" value="InterPro"/>
</dbReference>
<keyword evidence="5 6" id="KW-0472">Membrane</keyword>
<gene>
    <name evidence="7" type="ORF">Rifp1Sym_cn00060</name>
</gene>
<accession>G2DF92</accession>
<evidence type="ECO:0000256" key="3">
    <source>
        <dbReference type="ARBA" id="ARBA00022692"/>
    </source>
</evidence>
<comment type="subcellular location">
    <subcellularLocation>
        <location evidence="1">Membrane</location>
        <topology evidence="1">Multi-pass membrane protein</topology>
    </subcellularLocation>
</comment>
<evidence type="ECO:0000256" key="5">
    <source>
        <dbReference type="ARBA" id="ARBA00023136"/>
    </source>
</evidence>
<protein>
    <submittedName>
        <fullName evidence="7">Integral membrane protein</fullName>
    </submittedName>
</protein>
<keyword evidence="2" id="KW-1003">Cell membrane</keyword>
<feature type="transmembrane region" description="Helical" evidence="6">
    <location>
        <begin position="256"/>
        <end position="276"/>
    </location>
</feature>
<dbReference type="SUPFAM" id="SSF56784">
    <property type="entry name" value="HAD-like"/>
    <property type="match status" value="1"/>
</dbReference>
<feature type="transmembrane region" description="Helical" evidence="6">
    <location>
        <begin position="419"/>
        <end position="441"/>
    </location>
</feature>
<dbReference type="AlphaFoldDB" id="G2DF92"/>
<dbReference type="PANTHER" id="PTHR11048:SF5">
    <property type="entry name" value="DECAPRENYL-PHOSPHATE PHOSPHORIBOSYLTRANSFERASE"/>
    <property type="match status" value="1"/>
</dbReference>
<organism evidence="7 8">
    <name type="scientific">endosymbiont of Riftia pachyptila</name>
    <name type="common">vent Ph05</name>
    <dbReference type="NCBI Taxonomy" id="1048808"/>
    <lineage>
        <taxon>Bacteria</taxon>
        <taxon>Pseudomonadati</taxon>
        <taxon>Pseudomonadota</taxon>
        <taxon>Gammaproteobacteria</taxon>
        <taxon>sulfur-oxidizing symbionts</taxon>
    </lineage>
</organism>
<dbReference type="Gene3D" id="1.10.357.140">
    <property type="entry name" value="UbiA prenyltransferase"/>
    <property type="match status" value="1"/>
</dbReference>
<dbReference type="CDD" id="cd13963">
    <property type="entry name" value="PT_UbiA_2"/>
    <property type="match status" value="1"/>
</dbReference>
<dbReference type="PANTHER" id="PTHR11048">
    <property type="entry name" value="PRENYLTRANSFERASES"/>
    <property type="match status" value="1"/>
</dbReference>
<reference evidence="7" key="1">
    <citation type="journal article" date="2011" name="ISME J.">
        <title>The endosymbionts of the deep-sea tubeworms Riftia pachyptila and Tevnia jerichonana share an identical physiology as revealed by proteogenomic analyses.</title>
        <authorList>
            <person name="Gardebrecht A."/>
            <person name="Markert S."/>
            <person name="Felbeck H."/>
            <person name="Thuermer A."/>
            <person name="Albrecht D."/>
            <person name="Wollherr A."/>
            <person name="Kabisch J."/>
            <person name="Lehmann R."/>
            <person name="Daniel R."/>
            <person name="Liesegang H."/>
            <person name="Hecker M."/>
            <person name="Sievert S.M."/>
            <person name="Schweder T."/>
        </authorList>
    </citation>
    <scope>NUCLEOTIDE SEQUENCE [LARGE SCALE GENOMIC DNA]</scope>
</reference>
<evidence type="ECO:0000256" key="4">
    <source>
        <dbReference type="ARBA" id="ARBA00022989"/>
    </source>
</evidence>
<dbReference type="Pfam" id="PF01040">
    <property type="entry name" value="UbiA"/>
    <property type="match status" value="1"/>
</dbReference>
<evidence type="ECO:0000256" key="6">
    <source>
        <dbReference type="SAM" id="Phobius"/>
    </source>
</evidence>